<dbReference type="RefSeq" id="WP_046135179.1">
    <property type="nucleotide sequence ID" value="NZ_FQVC01000009.1"/>
</dbReference>
<evidence type="ECO:0000313" key="4">
    <source>
        <dbReference type="Proteomes" id="UP000033608"/>
    </source>
</evidence>
<evidence type="ECO:0000313" key="3">
    <source>
        <dbReference type="EMBL" id="SHF57608.1"/>
    </source>
</evidence>
<dbReference type="Proteomes" id="UP000184533">
    <property type="component" value="Unassembled WGS sequence"/>
</dbReference>
<reference evidence="3 5" key="2">
    <citation type="submission" date="2016-11" db="EMBL/GenBank/DDBJ databases">
        <authorList>
            <person name="Jaros S."/>
            <person name="Januszkiewicz K."/>
            <person name="Wedrychowicz H."/>
        </authorList>
    </citation>
    <scope>NUCLEOTIDE SEQUENCE [LARGE SCALE GENOMIC DNA]</scope>
    <source>
        <strain evidence="3 5">DSM 17137</strain>
    </source>
</reference>
<dbReference type="SUPFAM" id="SSF81606">
    <property type="entry name" value="PP2C-like"/>
    <property type="match status" value="1"/>
</dbReference>
<dbReference type="InterPro" id="IPR036457">
    <property type="entry name" value="PPM-type-like_dom_sf"/>
</dbReference>
<feature type="domain" description="PPM-type phosphatase" evidence="1">
    <location>
        <begin position="13"/>
        <end position="233"/>
    </location>
</feature>
<organism evidence="2 4">
    <name type="scientific">Devosia limi DSM 17137</name>
    <dbReference type="NCBI Taxonomy" id="1121477"/>
    <lineage>
        <taxon>Bacteria</taxon>
        <taxon>Pseudomonadati</taxon>
        <taxon>Pseudomonadota</taxon>
        <taxon>Alphaproteobacteria</taxon>
        <taxon>Hyphomicrobiales</taxon>
        <taxon>Devosiaceae</taxon>
        <taxon>Devosia</taxon>
    </lineage>
</organism>
<dbReference type="OrthoDB" id="9805674at2"/>
<dbReference type="STRING" id="1121477.SAMN02745223_03036"/>
<dbReference type="EMBL" id="FQVC01000009">
    <property type="protein sequence ID" value="SHF57608.1"/>
    <property type="molecule type" value="Genomic_DNA"/>
</dbReference>
<dbReference type="EMBL" id="LAJF01000068">
    <property type="protein sequence ID" value="KKB84716.1"/>
    <property type="molecule type" value="Genomic_DNA"/>
</dbReference>
<accession>A0A0F5LQY2</accession>
<evidence type="ECO:0000313" key="2">
    <source>
        <dbReference type="EMBL" id="KKB84716.1"/>
    </source>
</evidence>
<dbReference type="Proteomes" id="UP000033608">
    <property type="component" value="Unassembled WGS sequence"/>
</dbReference>
<dbReference type="AlphaFoldDB" id="A0A0F5LQY2"/>
<evidence type="ECO:0000259" key="1">
    <source>
        <dbReference type="Pfam" id="PF13672"/>
    </source>
</evidence>
<sequence>MTPKWRLAAASAVGTSHIATGLPCQDSLAHAVIETLDDTVLVAVVSDGAGSAAHSDVGSWLAAKTFIECIEVFLGDGGELAALNRSVVAGWIAEVRAALEATAKDSGHVARDYACTLLAALAGSTMTAFVQVGDGAIVVSHGEEDGWSYVFWPQHGEYANTTNFVVAPNVEDVMDFELAPRRIDEFAIFSDGIEKLVLHDATRTVHESFFRKMFPPVRKLGAPGLDAELSEGLERYLSSPVICERTDDDKTLVLASRRPPSEPA</sequence>
<dbReference type="PATRIC" id="fig|1121477.3.peg.3144"/>
<protein>
    <submittedName>
        <fullName evidence="3">Protein phosphatase 2C</fullName>
    </submittedName>
</protein>
<reference evidence="2 4" key="1">
    <citation type="submission" date="2015-03" db="EMBL/GenBank/DDBJ databases">
        <authorList>
            <person name="Hassan Y.I."/>
            <person name="Lepp D."/>
            <person name="Zhou T."/>
        </authorList>
    </citation>
    <scope>NUCLEOTIDE SEQUENCE [LARGE SCALE GENOMIC DNA]</scope>
    <source>
        <strain evidence="2 4">DSM 17137</strain>
    </source>
</reference>
<dbReference type="Gene3D" id="3.60.40.10">
    <property type="entry name" value="PPM-type phosphatase domain"/>
    <property type="match status" value="1"/>
</dbReference>
<name>A0A0F5LQY2_9HYPH</name>
<gene>
    <name evidence="3" type="ORF">SAMN02745223_03036</name>
    <name evidence="2" type="ORF">VW29_10110</name>
</gene>
<proteinExistence type="predicted"/>
<dbReference type="Pfam" id="PF13672">
    <property type="entry name" value="PP2C_2"/>
    <property type="match status" value="1"/>
</dbReference>
<dbReference type="InterPro" id="IPR001932">
    <property type="entry name" value="PPM-type_phosphatase-like_dom"/>
</dbReference>
<keyword evidence="4" id="KW-1185">Reference proteome</keyword>
<evidence type="ECO:0000313" key="5">
    <source>
        <dbReference type="Proteomes" id="UP000184533"/>
    </source>
</evidence>